<proteinExistence type="predicted"/>
<name>A0AA94LKU8_9BACT</name>
<accession>A0AA94LKU8</accession>
<evidence type="ECO:0000313" key="2">
    <source>
        <dbReference type="Proteomes" id="UP000198427"/>
    </source>
</evidence>
<organism evidence="1 2">
    <name type="scientific">Prevotella jejuni</name>
    <dbReference type="NCBI Taxonomy" id="1177574"/>
    <lineage>
        <taxon>Bacteria</taxon>
        <taxon>Pseudomonadati</taxon>
        <taxon>Bacteroidota</taxon>
        <taxon>Bacteroidia</taxon>
        <taxon>Bacteroidales</taxon>
        <taxon>Prevotellaceae</taxon>
        <taxon>Prevotella</taxon>
    </lineage>
</organism>
<keyword evidence="2" id="KW-1185">Reference proteome</keyword>
<evidence type="ECO:0000313" key="1">
    <source>
        <dbReference type="EMBL" id="SNR95081.1"/>
    </source>
</evidence>
<protein>
    <submittedName>
        <fullName evidence="1">Uncharacterized protein</fullName>
    </submittedName>
</protein>
<dbReference type="AlphaFoldDB" id="A0AA94LKU8"/>
<dbReference type="EMBL" id="FZNZ01000022">
    <property type="protein sequence ID" value="SNR95081.1"/>
    <property type="molecule type" value="Genomic_DNA"/>
</dbReference>
<comment type="caution">
    <text evidence="1">The sequence shown here is derived from an EMBL/GenBank/DDBJ whole genome shotgun (WGS) entry which is preliminary data.</text>
</comment>
<reference evidence="1 2" key="1">
    <citation type="submission" date="2017-06" db="EMBL/GenBank/DDBJ databases">
        <authorList>
            <person name="Varghese N."/>
            <person name="Submissions S."/>
        </authorList>
    </citation>
    <scope>NUCLEOTIDE SEQUENCE [LARGE SCALE GENOMIC DNA]</scope>
    <source>
        <strain evidence="1 2">DSM 26989</strain>
    </source>
</reference>
<dbReference type="Proteomes" id="UP000198427">
    <property type="component" value="Unassembled WGS sequence"/>
</dbReference>
<gene>
    <name evidence="1" type="ORF">SAMN06265364_12232</name>
</gene>
<sequence length="80" mass="9828">MLFLPQEGRLQHARRACSRTKKGLFLYHLRTLFERIGEWFVKHLYNSCYHVLCLFLRFQYFCWGSLESFLQRAIRGFTYK</sequence>